<accession>A0A8B8CU87</accession>
<dbReference type="RefSeq" id="XP_022319373.1">
    <property type="nucleotide sequence ID" value="XM_022463665.1"/>
</dbReference>
<dbReference type="OrthoDB" id="10001404at2759"/>
<dbReference type="AlphaFoldDB" id="A0A8B8CU87"/>
<reference evidence="2" key="1">
    <citation type="submission" date="2025-08" db="UniProtKB">
        <authorList>
            <consortium name="RefSeq"/>
        </authorList>
    </citation>
    <scope>IDENTIFICATION</scope>
    <source>
        <tissue evidence="2">Whole sample</tissue>
    </source>
</reference>
<evidence type="ECO:0000313" key="1">
    <source>
        <dbReference type="Proteomes" id="UP000694844"/>
    </source>
</evidence>
<evidence type="ECO:0000313" key="2">
    <source>
        <dbReference type="RefSeq" id="XP_022319373.1"/>
    </source>
</evidence>
<name>A0A8B8CU87_CRAVI</name>
<dbReference type="Proteomes" id="UP000694844">
    <property type="component" value="Chromosome 2"/>
</dbReference>
<gene>
    <name evidence="2" type="primary">LOC111122103</name>
</gene>
<dbReference type="GeneID" id="111122103"/>
<sequence>MLKGPGPSPHVRYGQGKTACTILTEDGCIYPVVSSLSYNDRTKSAPYQHGRGVRAMHRSTLTLTKPPWSPAEEFKTTNKQYYSGSKSLNPVRRPPLCPSMHRSQWSIGQNMQDTTFDTEYAKTYFEKDIIPANRLHLTSLVNRIDQTEGKDMRTTVHTDPQAPSYWSQYNRIHGKLGQMRAPG</sequence>
<proteinExistence type="predicted"/>
<keyword evidence="1" id="KW-1185">Reference proteome</keyword>
<organism evidence="1 2">
    <name type="scientific">Crassostrea virginica</name>
    <name type="common">Eastern oyster</name>
    <dbReference type="NCBI Taxonomy" id="6565"/>
    <lineage>
        <taxon>Eukaryota</taxon>
        <taxon>Metazoa</taxon>
        <taxon>Spiralia</taxon>
        <taxon>Lophotrochozoa</taxon>
        <taxon>Mollusca</taxon>
        <taxon>Bivalvia</taxon>
        <taxon>Autobranchia</taxon>
        <taxon>Pteriomorphia</taxon>
        <taxon>Ostreida</taxon>
        <taxon>Ostreoidea</taxon>
        <taxon>Ostreidae</taxon>
        <taxon>Crassostrea</taxon>
    </lineage>
</organism>
<protein>
    <submittedName>
        <fullName evidence="2">Uncharacterized protein LOC111122103 isoform X2</fullName>
    </submittedName>
</protein>